<dbReference type="SMART" id="SM00835">
    <property type="entry name" value="Cupin_1"/>
    <property type="match status" value="1"/>
</dbReference>
<comment type="caution">
    <text evidence="17">The sequence shown here is derived from an EMBL/GenBank/DDBJ whole genome shotgun (WGS) entry which is preliminary data.</text>
</comment>
<dbReference type="GO" id="GO:0048046">
    <property type="term" value="C:apoplast"/>
    <property type="evidence" value="ECO:0007669"/>
    <property type="project" value="UniProtKB-SubCell"/>
</dbReference>
<dbReference type="GO" id="GO:0010497">
    <property type="term" value="P:plasmodesmata-mediated intercellular transport"/>
    <property type="evidence" value="ECO:0007669"/>
    <property type="project" value="UniProtKB-ARBA"/>
</dbReference>
<keyword evidence="5 12" id="KW-0479">Metal-binding</keyword>
<evidence type="ECO:0000256" key="4">
    <source>
        <dbReference type="ARBA" id="ARBA00022525"/>
    </source>
</evidence>
<keyword evidence="4 15" id="KW-0964">Secreted</keyword>
<evidence type="ECO:0000256" key="11">
    <source>
        <dbReference type="ARBA" id="ARBA00064720"/>
    </source>
</evidence>
<organism evidence="17 18">
    <name type="scientific">Lactuca virosa</name>
    <dbReference type="NCBI Taxonomy" id="75947"/>
    <lineage>
        <taxon>Eukaryota</taxon>
        <taxon>Viridiplantae</taxon>
        <taxon>Streptophyta</taxon>
        <taxon>Embryophyta</taxon>
        <taxon>Tracheophyta</taxon>
        <taxon>Spermatophyta</taxon>
        <taxon>Magnoliopsida</taxon>
        <taxon>eudicotyledons</taxon>
        <taxon>Gunneridae</taxon>
        <taxon>Pentapetalae</taxon>
        <taxon>asterids</taxon>
        <taxon>campanulids</taxon>
        <taxon>Asterales</taxon>
        <taxon>Asteraceae</taxon>
        <taxon>Cichorioideae</taxon>
        <taxon>Cichorieae</taxon>
        <taxon>Lactucinae</taxon>
        <taxon>Lactuca</taxon>
    </lineage>
</organism>
<dbReference type="PANTHER" id="PTHR31238">
    <property type="entry name" value="GERMIN-LIKE PROTEIN SUBFAMILY 3 MEMBER 3"/>
    <property type="match status" value="1"/>
</dbReference>
<dbReference type="GO" id="GO:2000280">
    <property type="term" value="P:regulation of root development"/>
    <property type="evidence" value="ECO:0007669"/>
    <property type="project" value="UniProtKB-ARBA"/>
</dbReference>
<comment type="function">
    <text evidence="10">May interact with bacterial adhesins thereby protecting the reproductive tissues from microbial attack. Has no oxalate oxidase activity.</text>
</comment>
<feature type="binding site" evidence="13">
    <location>
        <position position="223"/>
    </location>
    <ligand>
        <name>Mn(2+)</name>
        <dbReference type="ChEBI" id="CHEBI:29035"/>
    </ligand>
</feature>
<reference evidence="17 18" key="1">
    <citation type="submission" date="2022-01" db="EMBL/GenBank/DDBJ databases">
        <authorList>
            <person name="Xiong W."/>
            <person name="Schranz E."/>
        </authorList>
    </citation>
    <scope>NUCLEOTIDE SEQUENCE [LARGE SCALE GENOMIC DNA]</scope>
</reference>
<feature type="binding site" evidence="12">
    <location>
        <position position="174"/>
    </location>
    <ligand>
        <name>oxalate</name>
        <dbReference type="ChEBI" id="CHEBI:30623"/>
    </ligand>
</feature>
<comment type="similarity">
    <text evidence="2 15">Belongs to the germin family.</text>
</comment>
<dbReference type="PROSITE" id="PS00725">
    <property type="entry name" value="GERMIN"/>
    <property type="match status" value="1"/>
</dbReference>
<dbReference type="SUPFAM" id="SSF51182">
    <property type="entry name" value="RmlC-like cupins"/>
    <property type="match status" value="1"/>
</dbReference>
<feature type="binding site" evidence="13">
    <location>
        <position position="177"/>
    </location>
    <ligand>
        <name>Mn(2+)</name>
        <dbReference type="ChEBI" id="CHEBI:29035"/>
    </ligand>
</feature>
<comment type="subcellular location">
    <subcellularLocation>
        <location evidence="1 15">Secreted</location>
        <location evidence="1 15">Extracellular space</location>
        <location evidence="1 15">Apoplast</location>
    </subcellularLocation>
</comment>
<protein>
    <recommendedName>
        <fullName evidence="15">Germin-like protein</fullName>
    </recommendedName>
</protein>
<dbReference type="AlphaFoldDB" id="A0AAU9PUG8"/>
<keyword evidence="6" id="KW-0732">Signal</keyword>
<evidence type="ECO:0000256" key="12">
    <source>
        <dbReference type="PIRSR" id="PIRSR601929-1"/>
    </source>
</evidence>
<dbReference type="Pfam" id="PF00190">
    <property type="entry name" value="Cupin_1"/>
    <property type="match status" value="1"/>
</dbReference>
<evidence type="ECO:0000256" key="6">
    <source>
        <dbReference type="ARBA" id="ARBA00022729"/>
    </source>
</evidence>
<dbReference type="InterPro" id="IPR006045">
    <property type="entry name" value="Cupin_1"/>
</dbReference>
<comment type="subunit">
    <text evidence="11">Monomer. In the absence of manganese, it forms tetrameric and pentameric forms which show superoxide dismutase activity.</text>
</comment>
<evidence type="ECO:0000256" key="8">
    <source>
        <dbReference type="ARBA" id="ARBA00023211"/>
    </source>
</evidence>
<feature type="binding site" evidence="13">
    <location>
        <position position="179"/>
    </location>
    <ligand>
        <name>Mn(2+)</name>
        <dbReference type="ChEBI" id="CHEBI:29035"/>
    </ligand>
</feature>
<dbReference type="InterPro" id="IPR014710">
    <property type="entry name" value="RmlC-like_jellyroll"/>
</dbReference>
<dbReference type="Gene3D" id="2.60.120.10">
    <property type="entry name" value="Jelly Rolls"/>
    <property type="match status" value="1"/>
</dbReference>
<evidence type="ECO:0000313" key="18">
    <source>
        <dbReference type="Proteomes" id="UP001157418"/>
    </source>
</evidence>
<proteinExistence type="inferred from homology"/>
<name>A0AAU9PUG8_9ASTR</name>
<accession>A0AAU9PUG8</accession>
<dbReference type="InterPro" id="IPR001929">
    <property type="entry name" value="Germin"/>
</dbReference>
<dbReference type="EMBL" id="CAKMRJ010005745">
    <property type="protein sequence ID" value="CAH1454015.1"/>
    <property type="molecule type" value="Genomic_DNA"/>
</dbReference>
<evidence type="ECO:0000256" key="2">
    <source>
        <dbReference type="ARBA" id="ARBA00007456"/>
    </source>
</evidence>
<feature type="binding site" evidence="12">
    <location>
        <position position="179"/>
    </location>
    <ligand>
        <name>oxalate</name>
        <dbReference type="ChEBI" id="CHEBI:30623"/>
    </ligand>
</feature>
<evidence type="ECO:0000256" key="1">
    <source>
        <dbReference type="ARBA" id="ARBA00004271"/>
    </source>
</evidence>
<comment type="catalytic activity">
    <reaction evidence="9">
        <text>2 superoxide + 2 H(+) = H2O2 + O2</text>
        <dbReference type="Rhea" id="RHEA:20696"/>
        <dbReference type="ChEBI" id="CHEBI:15378"/>
        <dbReference type="ChEBI" id="CHEBI:15379"/>
        <dbReference type="ChEBI" id="CHEBI:16240"/>
        <dbReference type="ChEBI" id="CHEBI:18421"/>
        <dbReference type="EC" id="1.15.1.1"/>
    </reaction>
</comment>
<gene>
    <name evidence="17" type="ORF">LVIROSA_LOCUS39215</name>
</gene>
<feature type="disulfide bond" evidence="14">
    <location>
        <begin position="100"/>
        <end position="117"/>
    </location>
</feature>
<keyword evidence="3 15" id="KW-0052">Apoplast</keyword>
<dbReference type="CDD" id="cd02241">
    <property type="entry name" value="cupin_OxOx"/>
    <property type="match status" value="1"/>
</dbReference>
<feature type="binding site" evidence="13">
    <location>
        <position position="184"/>
    </location>
    <ligand>
        <name>Mn(2+)</name>
        <dbReference type="ChEBI" id="CHEBI:29035"/>
    </ligand>
</feature>
<evidence type="ECO:0000256" key="9">
    <source>
        <dbReference type="ARBA" id="ARBA00049204"/>
    </source>
</evidence>
<dbReference type="InterPro" id="IPR019780">
    <property type="entry name" value="Germin_Mn-BS"/>
</dbReference>
<dbReference type="GO" id="GO:0030145">
    <property type="term" value="F:manganese ion binding"/>
    <property type="evidence" value="ECO:0007669"/>
    <property type="project" value="UniProtKB-UniRule"/>
</dbReference>
<dbReference type="GO" id="GO:0009506">
    <property type="term" value="C:plasmodesma"/>
    <property type="evidence" value="ECO:0007669"/>
    <property type="project" value="UniProtKB-ARBA"/>
</dbReference>
<dbReference type="InterPro" id="IPR011051">
    <property type="entry name" value="RmlC_Cupin_sf"/>
</dbReference>
<evidence type="ECO:0000256" key="3">
    <source>
        <dbReference type="ARBA" id="ARBA00022523"/>
    </source>
</evidence>
<keyword evidence="7 14" id="KW-1015">Disulfide bond</keyword>
<evidence type="ECO:0000256" key="7">
    <source>
        <dbReference type="ARBA" id="ARBA00023157"/>
    </source>
</evidence>
<keyword evidence="18" id="KW-1185">Reference proteome</keyword>
<evidence type="ECO:0000256" key="15">
    <source>
        <dbReference type="RuleBase" id="RU366015"/>
    </source>
</evidence>
<evidence type="ECO:0000256" key="14">
    <source>
        <dbReference type="PIRSR" id="PIRSR601929-3"/>
    </source>
</evidence>
<sequence length="285" mass="31722">MVGLLKLTYSTNDFKKQPTSIKTPKTLHLLIPLHVVDIRTGETWTDTGVVPVLCRMFGFRFLDRLCFGSFFLARWVWRFCGYWTGLDRKLKNPDMLQDVCAADFTYGDAIKLNGFLCKKHASSDDFFFSGLAYPRSTDNTFGATPTLITVLNITGLNTLGMAVSRIDFAPGGLNPPHLHPRASEIFFVIDGELEVAFITTENKLYSKLIKSGELFVLPKGLIHFQINKGNDSAVAIAAFNSQFPGIQRVPNALFGSYPDVPNDVLAKTFGIGINQVKKIKSWLNS</sequence>
<evidence type="ECO:0000256" key="13">
    <source>
        <dbReference type="PIRSR" id="PIRSR601929-2"/>
    </source>
</evidence>
<dbReference type="Proteomes" id="UP001157418">
    <property type="component" value="Unassembled WGS sequence"/>
</dbReference>
<evidence type="ECO:0000259" key="16">
    <source>
        <dbReference type="SMART" id="SM00835"/>
    </source>
</evidence>
<dbReference type="GO" id="GO:0004784">
    <property type="term" value="F:superoxide dismutase activity"/>
    <property type="evidence" value="ECO:0007669"/>
    <property type="project" value="UniProtKB-EC"/>
</dbReference>
<evidence type="ECO:0000256" key="10">
    <source>
        <dbReference type="ARBA" id="ARBA00058969"/>
    </source>
</evidence>
<feature type="binding site" evidence="12">
    <location>
        <position position="184"/>
    </location>
    <ligand>
        <name>oxalate</name>
        <dbReference type="ChEBI" id="CHEBI:30623"/>
    </ligand>
</feature>
<keyword evidence="8 12" id="KW-0464">Manganese</keyword>
<dbReference type="PRINTS" id="PR00325">
    <property type="entry name" value="GERMIN"/>
</dbReference>
<feature type="domain" description="Cupin type-1" evidence="16">
    <location>
        <begin position="129"/>
        <end position="277"/>
    </location>
</feature>
<evidence type="ECO:0000313" key="17">
    <source>
        <dbReference type="EMBL" id="CAH1454015.1"/>
    </source>
</evidence>
<dbReference type="FunFam" id="2.60.120.10:FF:000025">
    <property type="entry name" value="germin-like protein subfamily 2 member 1"/>
    <property type="match status" value="1"/>
</dbReference>
<evidence type="ECO:0000256" key="5">
    <source>
        <dbReference type="ARBA" id="ARBA00022723"/>
    </source>
</evidence>